<comment type="caution">
    <text evidence="2">The sequence shown here is derived from an EMBL/GenBank/DDBJ whole genome shotgun (WGS) entry which is preliminary data.</text>
</comment>
<proteinExistence type="predicted"/>
<accession>A0A918FIE6</accession>
<evidence type="ECO:0000313" key="3">
    <source>
        <dbReference type="Proteomes" id="UP000603865"/>
    </source>
</evidence>
<evidence type="ECO:0000313" key="2">
    <source>
        <dbReference type="EMBL" id="GGR39734.1"/>
    </source>
</evidence>
<name>A0A918FIE6_9DEIO</name>
<dbReference type="AlphaFoldDB" id="A0A918FIE6"/>
<sequence length="145" mass="14795">MKRLLLLAALALSACAPATTQQASSPPVTAPAPPVPVVSVPVQTAPLTVLDVSAVTVTLDESELTIRLNPDVPGIWLRVMLPDGSISPVTVSPYCGCLGLSAQLPSLKLTSLPGLSIQTAPTLNGPWTVAAQLTALEDGQPVSAK</sequence>
<feature type="chain" id="PRO_5037089073" description="Lipoprotein" evidence="1">
    <location>
        <begin position="19"/>
        <end position="145"/>
    </location>
</feature>
<feature type="signal peptide" evidence="1">
    <location>
        <begin position="1"/>
        <end position="18"/>
    </location>
</feature>
<dbReference type="RefSeq" id="WP_189093773.1">
    <property type="nucleotide sequence ID" value="NZ_BMQL01000098.1"/>
</dbReference>
<keyword evidence="3" id="KW-1185">Reference proteome</keyword>
<dbReference type="EMBL" id="BMQL01000098">
    <property type="protein sequence ID" value="GGR39734.1"/>
    <property type="molecule type" value="Genomic_DNA"/>
</dbReference>
<keyword evidence="1" id="KW-0732">Signal</keyword>
<dbReference type="Proteomes" id="UP000603865">
    <property type="component" value="Unassembled WGS sequence"/>
</dbReference>
<gene>
    <name evidence="2" type="ORF">GCM10008957_55580</name>
</gene>
<organism evidence="2 3">
    <name type="scientific">Deinococcus ruber</name>
    <dbReference type="NCBI Taxonomy" id="1848197"/>
    <lineage>
        <taxon>Bacteria</taxon>
        <taxon>Thermotogati</taxon>
        <taxon>Deinococcota</taxon>
        <taxon>Deinococci</taxon>
        <taxon>Deinococcales</taxon>
        <taxon>Deinococcaceae</taxon>
        <taxon>Deinococcus</taxon>
    </lineage>
</organism>
<dbReference type="PROSITE" id="PS51257">
    <property type="entry name" value="PROKAR_LIPOPROTEIN"/>
    <property type="match status" value="1"/>
</dbReference>
<protein>
    <recommendedName>
        <fullName evidence="4">Lipoprotein</fullName>
    </recommendedName>
</protein>
<evidence type="ECO:0008006" key="4">
    <source>
        <dbReference type="Google" id="ProtNLM"/>
    </source>
</evidence>
<reference evidence="2" key="1">
    <citation type="journal article" date="2014" name="Int. J. Syst. Evol. Microbiol.">
        <title>Complete genome sequence of Corynebacterium casei LMG S-19264T (=DSM 44701T), isolated from a smear-ripened cheese.</title>
        <authorList>
            <consortium name="US DOE Joint Genome Institute (JGI-PGF)"/>
            <person name="Walter F."/>
            <person name="Albersmeier A."/>
            <person name="Kalinowski J."/>
            <person name="Ruckert C."/>
        </authorList>
    </citation>
    <scope>NUCLEOTIDE SEQUENCE</scope>
    <source>
        <strain evidence="2">JCM 31311</strain>
    </source>
</reference>
<evidence type="ECO:0000256" key="1">
    <source>
        <dbReference type="SAM" id="SignalP"/>
    </source>
</evidence>
<reference evidence="2" key="2">
    <citation type="submission" date="2020-09" db="EMBL/GenBank/DDBJ databases">
        <authorList>
            <person name="Sun Q."/>
            <person name="Ohkuma M."/>
        </authorList>
    </citation>
    <scope>NUCLEOTIDE SEQUENCE</scope>
    <source>
        <strain evidence="2">JCM 31311</strain>
    </source>
</reference>